<dbReference type="Proteomes" id="UP001519460">
    <property type="component" value="Unassembled WGS sequence"/>
</dbReference>
<accession>A0ABD0LDK9</accession>
<comment type="caution">
    <text evidence="1">The sequence shown here is derived from an EMBL/GenBank/DDBJ whole genome shotgun (WGS) entry which is preliminary data.</text>
</comment>
<name>A0ABD0LDK9_9CAEN</name>
<protein>
    <submittedName>
        <fullName evidence="1">Uncharacterized protein</fullName>
    </submittedName>
</protein>
<organism evidence="1 2">
    <name type="scientific">Batillaria attramentaria</name>
    <dbReference type="NCBI Taxonomy" id="370345"/>
    <lineage>
        <taxon>Eukaryota</taxon>
        <taxon>Metazoa</taxon>
        <taxon>Spiralia</taxon>
        <taxon>Lophotrochozoa</taxon>
        <taxon>Mollusca</taxon>
        <taxon>Gastropoda</taxon>
        <taxon>Caenogastropoda</taxon>
        <taxon>Sorbeoconcha</taxon>
        <taxon>Cerithioidea</taxon>
        <taxon>Batillariidae</taxon>
        <taxon>Batillaria</taxon>
    </lineage>
</organism>
<keyword evidence="2" id="KW-1185">Reference proteome</keyword>
<dbReference type="EMBL" id="JACVVK020000057">
    <property type="protein sequence ID" value="KAK7497576.1"/>
    <property type="molecule type" value="Genomic_DNA"/>
</dbReference>
<evidence type="ECO:0000313" key="1">
    <source>
        <dbReference type="EMBL" id="KAK7497576.1"/>
    </source>
</evidence>
<gene>
    <name evidence="1" type="ORF">BaRGS_00011216</name>
</gene>
<sequence length="146" mass="16641">MDFSFFIISLWNGDVSWFLRTRNFRKWRWKQVWLTDFMNIHTDLGERLGEGERPAARTATAQAVARGFQAYSTHSHSTGSCQRLSGLQHAQPQHRQLSEAFRPTARTATAQAVARGFQAYSTHSHSTGSCQRLYHHKNNTVGFGLT</sequence>
<dbReference type="AlphaFoldDB" id="A0ABD0LDK9"/>
<evidence type="ECO:0000313" key="2">
    <source>
        <dbReference type="Proteomes" id="UP001519460"/>
    </source>
</evidence>
<reference evidence="1 2" key="1">
    <citation type="journal article" date="2023" name="Sci. Data">
        <title>Genome assembly of the Korean intertidal mud-creeper Batillaria attramentaria.</title>
        <authorList>
            <person name="Patra A.K."/>
            <person name="Ho P.T."/>
            <person name="Jun S."/>
            <person name="Lee S.J."/>
            <person name="Kim Y."/>
            <person name="Won Y.J."/>
        </authorList>
    </citation>
    <scope>NUCLEOTIDE SEQUENCE [LARGE SCALE GENOMIC DNA]</scope>
    <source>
        <strain evidence="1">Wonlab-2016</strain>
    </source>
</reference>
<proteinExistence type="predicted"/>